<evidence type="ECO:0000313" key="2">
    <source>
        <dbReference type="Proteomes" id="UP001595916"/>
    </source>
</evidence>
<dbReference type="Proteomes" id="UP001595916">
    <property type="component" value="Unassembled WGS sequence"/>
</dbReference>
<accession>A0ABV9QN86</accession>
<organism evidence="1 2">
    <name type="scientific">Filifactor villosus</name>
    <dbReference type="NCBI Taxonomy" id="29374"/>
    <lineage>
        <taxon>Bacteria</taxon>
        <taxon>Bacillati</taxon>
        <taxon>Bacillota</taxon>
        <taxon>Clostridia</taxon>
        <taxon>Peptostreptococcales</taxon>
        <taxon>Filifactoraceae</taxon>
        <taxon>Filifactor</taxon>
    </lineage>
</organism>
<protein>
    <submittedName>
        <fullName evidence="1">Uncharacterized protein</fullName>
    </submittedName>
</protein>
<evidence type="ECO:0000313" key="1">
    <source>
        <dbReference type="EMBL" id="MFC4805207.1"/>
    </source>
</evidence>
<dbReference type="RefSeq" id="WP_379788751.1">
    <property type="nucleotide sequence ID" value="NZ_JBHSHL010000039.1"/>
</dbReference>
<name>A0ABV9QN86_9FIRM</name>
<keyword evidence="2" id="KW-1185">Reference proteome</keyword>
<dbReference type="EMBL" id="JBHSHL010000039">
    <property type="protein sequence ID" value="MFC4805207.1"/>
    <property type="molecule type" value="Genomic_DNA"/>
</dbReference>
<comment type="caution">
    <text evidence="1">The sequence shown here is derived from an EMBL/GenBank/DDBJ whole genome shotgun (WGS) entry which is preliminary data.</text>
</comment>
<reference evidence="2" key="1">
    <citation type="journal article" date="2019" name="Int. J. Syst. Evol. Microbiol.">
        <title>The Global Catalogue of Microorganisms (GCM) 10K type strain sequencing project: providing services to taxonomists for standard genome sequencing and annotation.</title>
        <authorList>
            <consortium name="The Broad Institute Genomics Platform"/>
            <consortium name="The Broad Institute Genome Sequencing Center for Infectious Disease"/>
            <person name="Wu L."/>
            <person name="Ma J."/>
        </authorList>
    </citation>
    <scope>NUCLEOTIDE SEQUENCE [LARGE SCALE GENOMIC DNA]</scope>
    <source>
        <strain evidence="2">CCUG 46385</strain>
    </source>
</reference>
<gene>
    <name evidence="1" type="ORF">ACFO4R_08945</name>
</gene>
<sequence length="40" mass="4197">MARVYYCDPDGAEVDCPDCGSDAIVNDDGLVCSNPDCPNS</sequence>
<proteinExistence type="predicted"/>